<dbReference type="SUPFAM" id="SSF53850">
    <property type="entry name" value="Periplasmic binding protein-like II"/>
    <property type="match status" value="1"/>
</dbReference>
<dbReference type="PROSITE" id="PS01316">
    <property type="entry name" value="ATP_P_PHORIBOSYLTR"/>
    <property type="match status" value="1"/>
</dbReference>
<comment type="pathway">
    <text evidence="3 15">Amino-acid biosynthesis; L-histidine biosynthesis; L-histidine from 5-phospho-alpha-D-ribose 1-diphosphate: step 1/9.</text>
</comment>
<evidence type="ECO:0000256" key="6">
    <source>
        <dbReference type="ARBA" id="ARBA00020998"/>
    </source>
</evidence>
<dbReference type="EMBL" id="CP036278">
    <property type="protein sequence ID" value="QDU57430.1"/>
    <property type="molecule type" value="Genomic_DNA"/>
</dbReference>
<keyword evidence="7 15" id="KW-0963">Cytoplasm</keyword>
<dbReference type="SUPFAM" id="SSF54913">
    <property type="entry name" value="GlnB-like"/>
    <property type="match status" value="1"/>
</dbReference>
<dbReference type="FunFam" id="3.40.190.10:FF:000008">
    <property type="entry name" value="ATP phosphoribosyltransferase"/>
    <property type="match status" value="1"/>
</dbReference>
<keyword evidence="15" id="KW-0460">Magnesium</keyword>
<dbReference type="GO" id="GO:0000287">
    <property type="term" value="F:magnesium ion binding"/>
    <property type="evidence" value="ECO:0007669"/>
    <property type="project" value="UniProtKB-UniRule"/>
</dbReference>
<evidence type="ECO:0000259" key="17">
    <source>
        <dbReference type="Pfam" id="PF08029"/>
    </source>
</evidence>
<dbReference type="Gene3D" id="3.40.190.10">
    <property type="entry name" value="Periplasmic binding protein-like II"/>
    <property type="match status" value="2"/>
</dbReference>
<dbReference type="GO" id="GO:0005737">
    <property type="term" value="C:cytoplasm"/>
    <property type="evidence" value="ECO:0007669"/>
    <property type="project" value="UniProtKB-SubCell"/>
</dbReference>
<dbReference type="PANTHER" id="PTHR21403">
    <property type="entry name" value="ATP PHOSPHORIBOSYLTRANSFERASE ATP-PRTASE"/>
    <property type="match status" value="1"/>
</dbReference>
<evidence type="ECO:0000256" key="13">
    <source>
        <dbReference type="ARBA" id="ARBA00023102"/>
    </source>
</evidence>
<keyword evidence="13 15" id="KW-0368">Histidine biosynthesis</keyword>
<comment type="cofactor">
    <cofactor evidence="15">
        <name>Mg(2+)</name>
        <dbReference type="ChEBI" id="CHEBI:18420"/>
    </cofactor>
</comment>
<keyword evidence="10 15" id="KW-0808">Transferase</keyword>
<evidence type="ECO:0000256" key="5">
    <source>
        <dbReference type="ARBA" id="ARBA00011946"/>
    </source>
</evidence>
<organism evidence="18 19">
    <name type="scientific">Aeoliella mucimassa</name>
    <dbReference type="NCBI Taxonomy" id="2527972"/>
    <lineage>
        <taxon>Bacteria</taxon>
        <taxon>Pseudomonadati</taxon>
        <taxon>Planctomycetota</taxon>
        <taxon>Planctomycetia</taxon>
        <taxon>Pirellulales</taxon>
        <taxon>Lacipirellulaceae</taxon>
        <taxon>Aeoliella</taxon>
    </lineage>
</organism>
<gene>
    <name evidence="15 18" type="primary">hisG</name>
    <name evidence="18" type="ORF">Pan181_36460</name>
</gene>
<name>A0A518ARS7_9BACT</name>
<keyword evidence="8 15" id="KW-0028">Amino-acid biosynthesis</keyword>
<dbReference type="GO" id="GO:0000105">
    <property type="term" value="P:L-histidine biosynthetic process"/>
    <property type="evidence" value="ECO:0007669"/>
    <property type="project" value="UniProtKB-UniRule"/>
</dbReference>
<keyword evidence="15" id="KW-0479">Metal-binding</keyword>
<dbReference type="Pfam" id="PF08029">
    <property type="entry name" value="HisG_C"/>
    <property type="match status" value="1"/>
</dbReference>
<dbReference type="Gene3D" id="3.30.70.120">
    <property type="match status" value="1"/>
</dbReference>
<evidence type="ECO:0000256" key="2">
    <source>
        <dbReference type="ARBA" id="ARBA00004496"/>
    </source>
</evidence>
<comment type="similarity">
    <text evidence="4 15">Belongs to the ATP phosphoribosyltransferase family. Long subfamily.</text>
</comment>
<sequence>MSNLRIGIPSKGRLADASAELLKEAGLRFRRQDRSLFAKVKEMPIDICFLRTDDIPVLCAEGAIDLGITGGDLIIEAEVEVEHRLALGLGGCRLAICVPDDSSYQTAKDLNGTRIATSFPNVTRQFLASHGADCHTVKLTGSVEVMIALGVADGIVDLVETGSTLAANRLRVLDTIGSYETELIQNKSVGDTELADRIVRRIEGVVIARSYSLLEYNVAEDNLAKVEALTPGYSSPTVNKLERAGWFAVRAMVPRKEVIDIMEKLEAAGAEAILETTIQNCRL</sequence>
<dbReference type="InterPro" id="IPR018198">
    <property type="entry name" value="ATP_PRibTrfase_CS"/>
</dbReference>
<keyword evidence="12 15" id="KW-0067">ATP-binding</keyword>
<dbReference type="NCBIfam" id="TIGR03455">
    <property type="entry name" value="HisG_C-term"/>
    <property type="match status" value="1"/>
</dbReference>
<comment type="catalytic activity">
    <reaction evidence="1 15">
        <text>1-(5-phospho-beta-D-ribosyl)-ATP + diphosphate = 5-phospho-alpha-D-ribose 1-diphosphate + ATP</text>
        <dbReference type="Rhea" id="RHEA:18473"/>
        <dbReference type="ChEBI" id="CHEBI:30616"/>
        <dbReference type="ChEBI" id="CHEBI:33019"/>
        <dbReference type="ChEBI" id="CHEBI:58017"/>
        <dbReference type="ChEBI" id="CHEBI:73183"/>
        <dbReference type="EC" id="2.4.2.17"/>
    </reaction>
</comment>
<evidence type="ECO:0000256" key="3">
    <source>
        <dbReference type="ARBA" id="ARBA00004667"/>
    </source>
</evidence>
<dbReference type="AlphaFoldDB" id="A0A518ARS7"/>
<evidence type="ECO:0000313" key="18">
    <source>
        <dbReference type="EMBL" id="QDU57430.1"/>
    </source>
</evidence>
<dbReference type="InterPro" id="IPR015867">
    <property type="entry name" value="N-reg_PII/ATP_PRibTrfase_C"/>
</dbReference>
<comment type="activity regulation">
    <text evidence="15">Feedback inhibited by histidine.</text>
</comment>
<dbReference type="Proteomes" id="UP000315750">
    <property type="component" value="Chromosome"/>
</dbReference>
<dbReference type="KEGG" id="amuc:Pan181_36460"/>
<keyword evidence="19" id="KW-1185">Reference proteome</keyword>
<dbReference type="InterPro" id="IPR001348">
    <property type="entry name" value="ATP_PRibTrfase_HisG"/>
</dbReference>
<reference evidence="18 19" key="1">
    <citation type="submission" date="2019-02" db="EMBL/GenBank/DDBJ databases">
        <title>Deep-cultivation of Planctomycetes and their phenomic and genomic characterization uncovers novel biology.</title>
        <authorList>
            <person name="Wiegand S."/>
            <person name="Jogler M."/>
            <person name="Boedeker C."/>
            <person name="Pinto D."/>
            <person name="Vollmers J."/>
            <person name="Rivas-Marin E."/>
            <person name="Kohn T."/>
            <person name="Peeters S.H."/>
            <person name="Heuer A."/>
            <person name="Rast P."/>
            <person name="Oberbeckmann S."/>
            <person name="Bunk B."/>
            <person name="Jeske O."/>
            <person name="Meyerdierks A."/>
            <person name="Storesund J.E."/>
            <person name="Kallscheuer N."/>
            <person name="Luecker S."/>
            <person name="Lage O.M."/>
            <person name="Pohl T."/>
            <person name="Merkel B.J."/>
            <person name="Hornburger P."/>
            <person name="Mueller R.-W."/>
            <person name="Bruemmer F."/>
            <person name="Labrenz M."/>
            <person name="Spormann A.M."/>
            <person name="Op den Camp H."/>
            <person name="Overmann J."/>
            <person name="Amann R."/>
            <person name="Jetten M.S.M."/>
            <person name="Mascher T."/>
            <person name="Medema M.H."/>
            <person name="Devos D.P."/>
            <person name="Kaster A.-K."/>
            <person name="Ovreas L."/>
            <person name="Rohde M."/>
            <person name="Galperin M.Y."/>
            <person name="Jogler C."/>
        </authorList>
    </citation>
    <scope>NUCLEOTIDE SEQUENCE [LARGE SCALE GENOMIC DNA]</scope>
    <source>
        <strain evidence="18 19">Pan181</strain>
    </source>
</reference>
<comment type="subcellular location">
    <subcellularLocation>
        <location evidence="2 15">Cytoplasm</location>
    </subcellularLocation>
</comment>
<evidence type="ECO:0000259" key="16">
    <source>
        <dbReference type="Pfam" id="PF01634"/>
    </source>
</evidence>
<dbReference type="GO" id="GO:0003879">
    <property type="term" value="F:ATP phosphoribosyltransferase activity"/>
    <property type="evidence" value="ECO:0007669"/>
    <property type="project" value="UniProtKB-UniRule"/>
</dbReference>
<evidence type="ECO:0000256" key="1">
    <source>
        <dbReference type="ARBA" id="ARBA00000915"/>
    </source>
</evidence>
<dbReference type="GO" id="GO:0005524">
    <property type="term" value="F:ATP binding"/>
    <property type="evidence" value="ECO:0007669"/>
    <property type="project" value="UniProtKB-KW"/>
</dbReference>
<evidence type="ECO:0000256" key="11">
    <source>
        <dbReference type="ARBA" id="ARBA00022741"/>
    </source>
</evidence>
<evidence type="ECO:0000256" key="9">
    <source>
        <dbReference type="ARBA" id="ARBA00022676"/>
    </source>
</evidence>
<dbReference type="HAMAP" id="MF_00079">
    <property type="entry name" value="HisG_Long"/>
    <property type="match status" value="1"/>
</dbReference>
<evidence type="ECO:0000256" key="15">
    <source>
        <dbReference type="HAMAP-Rule" id="MF_00079"/>
    </source>
</evidence>
<dbReference type="InterPro" id="IPR011322">
    <property type="entry name" value="N-reg_PII-like_a/b"/>
</dbReference>
<dbReference type="OrthoDB" id="9801867at2"/>
<dbReference type="InterPro" id="IPR020621">
    <property type="entry name" value="ATP-PRT_HisG_long"/>
</dbReference>
<evidence type="ECO:0000256" key="12">
    <source>
        <dbReference type="ARBA" id="ARBA00022840"/>
    </source>
</evidence>
<evidence type="ECO:0000256" key="14">
    <source>
        <dbReference type="ARBA" id="ARBA00024861"/>
    </source>
</evidence>
<evidence type="ECO:0000256" key="7">
    <source>
        <dbReference type="ARBA" id="ARBA00022490"/>
    </source>
</evidence>
<dbReference type="NCBIfam" id="TIGR00070">
    <property type="entry name" value="hisG"/>
    <property type="match status" value="1"/>
</dbReference>
<evidence type="ECO:0000256" key="10">
    <source>
        <dbReference type="ARBA" id="ARBA00022679"/>
    </source>
</evidence>
<feature type="domain" description="Histidine biosynthesis HisG C-terminal" evidence="17">
    <location>
        <begin position="208"/>
        <end position="280"/>
    </location>
</feature>
<protein>
    <recommendedName>
        <fullName evidence="6 15">ATP phosphoribosyltransferase</fullName>
        <shortName evidence="15">ATP-PRT</shortName>
        <shortName evidence="15">ATP-PRTase</shortName>
        <ecNumber evidence="5 15">2.4.2.17</ecNumber>
    </recommendedName>
</protein>
<evidence type="ECO:0000256" key="8">
    <source>
        <dbReference type="ARBA" id="ARBA00022605"/>
    </source>
</evidence>
<evidence type="ECO:0000256" key="4">
    <source>
        <dbReference type="ARBA" id="ARBA00007955"/>
    </source>
</evidence>
<dbReference type="EC" id="2.4.2.17" evidence="5 15"/>
<feature type="domain" description="ATP phosphoribosyltransferase catalytic" evidence="16">
    <location>
        <begin position="51"/>
        <end position="204"/>
    </location>
</feature>
<dbReference type="RefSeq" id="WP_145248599.1">
    <property type="nucleotide sequence ID" value="NZ_CP036278.1"/>
</dbReference>
<keyword evidence="9 15" id="KW-0328">Glycosyltransferase</keyword>
<comment type="function">
    <text evidence="14 15">Catalyzes the condensation of ATP and 5-phosphoribose 1-diphosphate to form N'-(5'-phosphoribosyl)-ATP (PR-ATP). Has a crucial role in the pathway because the rate of histidine biosynthesis seems to be controlled primarily by regulation of HisG enzymatic activity.</text>
</comment>
<keyword evidence="11 15" id="KW-0547">Nucleotide-binding</keyword>
<dbReference type="Pfam" id="PF01634">
    <property type="entry name" value="HisG"/>
    <property type="match status" value="1"/>
</dbReference>
<dbReference type="InterPro" id="IPR013115">
    <property type="entry name" value="HisG_C"/>
</dbReference>
<dbReference type="InterPro" id="IPR013820">
    <property type="entry name" value="ATP_PRibTrfase_cat"/>
</dbReference>
<dbReference type="UniPathway" id="UPA00031">
    <property type="reaction ID" value="UER00006"/>
</dbReference>
<proteinExistence type="inferred from homology"/>
<accession>A0A518ARS7</accession>
<evidence type="ECO:0000313" key="19">
    <source>
        <dbReference type="Proteomes" id="UP000315750"/>
    </source>
</evidence>
<dbReference type="PANTHER" id="PTHR21403:SF8">
    <property type="entry name" value="ATP PHOSPHORIBOSYLTRANSFERASE"/>
    <property type="match status" value="1"/>
</dbReference>